<dbReference type="GO" id="GO:0004144">
    <property type="term" value="F:diacylglycerol O-acyltransferase activity"/>
    <property type="evidence" value="ECO:0007669"/>
    <property type="project" value="TreeGrafter"/>
</dbReference>
<dbReference type="InterPro" id="IPR007130">
    <property type="entry name" value="DAGAT"/>
</dbReference>
<dbReference type="Pfam" id="PF03982">
    <property type="entry name" value="DAGAT"/>
    <property type="match status" value="1"/>
</dbReference>
<feature type="non-terminal residue" evidence="16">
    <location>
        <position position="1"/>
    </location>
</feature>
<evidence type="ECO:0000256" key="3">
    <source>
        <dbReference type="ARBA" id="ARBA00005189"/>
    </source>
</evidence>
<feature type="transmembrane region" description="Helical" evidence="14">
    <location>
        <begin position="82"/>
        <end position="100"/>
    </location>
</feature>
<comment type="subcellular location">
    <subcellularLocation>
        <location evidence="1 14">Endoplasmic reticulum membrane</location>
        <topology evidence="1 14">Multi-pass membrane protein</topology>
    </subcellularLocation>
</comment>
<name>A0A448Z430_9STRA</name>
<evidence type="ECO:0000256" key="10">
    <source>
        <dbReference type="ARBA" id="ARBA00022989"/>
    </source>
</evidence>
<dbReference type="SUPFAM" id="SSF69593">
    <property type="entry name" value="Glycerol-3-phosphate (1)-acyltransferase"/>
    <property type="match status" value="1"/>
</dbReference>
<keyword evidence="17" id="KW-1185">Reference proteome</keyword>
<evidence type="ECO:0000256" key="5">
    <source>
        <dbReference type="ARBA" id="ARBA00022516"/>
    </source>
</evidence>
<feature type="transmembrane region" description="Helical" evidence="14">
    <location>
        <begin position="46"/>
        <end position="70"/>
    </location>
</feature>
<dbReference type="PANTHER" id="PTHR12317:SF0">
    <property type="entry name" value="ACYLTRANSFERASE"/>
    <property type="match status" value="1"/>
</dbReference>
<keyword evidence="6 14" id="KW-0808">Transferase</keyword>
<dbReference type="EMBL" id="CAACVS010000103">
    <property type="protein sequence ID" value="VEU36745.1"/>
    <property type="molecule type" value="Genomic_DNA"/>
</dbReference>
<evidence type="ECO:0000313" key="16">
    <source>
        <dbReference type="EMBL" id="VEU36745.1"/>
    </source>
</evidence>
<feature type="domain" description="Phospholipid/glycerol acyltransferase" evidence="15">
    <location>
        <begin position="153"/>
        <end position="274"/>
    </location>
</feature>
<keyword evidence="10 14" id="KW-1133">Transmembrane helix</keyword>
<comment type="pathway">
    <text evidence="3">Lipid metabolism.</text>
</comment>
<evidence type="ECO:0000256" key="8">
    <source>
        <dbReference type="ARBA" id="ARBA00022798"/>
    </source>
</evidence>
<evidence type="ECO:0000256" key="13">
    <source>
        <dbReference type="ARBA" id="ARBA00023315"/>
    </source>
</evidence>
<evidence type="ECO:0000256" key="6">
    <source>
        <dbReference type="ARBA" id="ARBA00022679"/>
    </source>
</evidence>
<evidence type="ECO:0000256" key="12">
    <source>
        <dbReference type="ARBA" id="ARBA00023136"/>
    </source>
</evidence>
<accession>A0A448Z430</accession>
<evidence type="ECO:0000256" key="11">
    <source>
        <dbReference type="ARBA" id="ARBA00023098"/>
    </source>
</evidence>
<dbReference type="OrthoDB" id="264532at2759"/>
<comment type="similarity">
    <text evidence="4 14">Belongs to the diacylglycerol acyltransferase family.</text>
</comment>
<dbReference type="GO" id="GO:0005789">
    <property type="term" value="C:endoplasmic reticulum membrane"/>
    <property type="evidence" value="ECO:0007669"/>
    <property type="project" value="UniProtKB-SubCell"/>
</dbReference>
<dbReference type="GO" id="GO:0006071">
    <property type="term" value="P:glycerol metabolic process"/>
    <property type="evidence" value="ECO:0007669"/>
    <property type="project" value="UniProtKB-KW"/>
</dbReference>
<protein>
    <recommendedName>
        <fullName evidence="14">Acyltransferase</fullName>
        <ecNumber evidence="14">2.3.1.-</ecNumber>
    </recommendedName>
</protein>
<gene>
    <name evidence="16" type="ORF">PSNMU_V1.4_AUG-EV-PASAV3_0035280</name>
</gene>
<evidence type="ECO:0000256" key="9">
    <source>
        <dbReference type="ARBA" id="ARBA00022824"/>
    </source>
</evidence>
<evidence type="ECO:0000259" key="15">
    <source>
        <dbReference type="SMART" id="SM00563"/>
    </source>
</evidence>
<evidence type="ECO:0000256" key="7">
    <source>
        <dbReference type="ARBA" id="ARBA00022692"/>
    </source>
</evidence>
<keyword evidence="9 14" id="KW-0256">Endoplasmic reticulum</keyword>
<evidence type="ECO:0000313" key="17">
    <source>
        <dbReference type="Proteomes" id="UP000291116"/>
    </source>
</evidence>
<evidence type="ECO:0000256" key="2">
    <source>
        <dbReference type="ARBA" id="ARBA00004771"/>
    </source>
</evidence>
<dbReference type="PANTHER" id="PTHR12317">
    <property type="entry name" value="DIACYLGLYCEROL O-ACYLTRANSFERASE"/>
    <property type="match status" value="1"/>
</dbReference>
<dbReference type="InterPro" id="IPR002123">
    <property type="entry name" value="Plipid/glycerol_acylTrfase"/>
</dbReference>
<sequence length="388" mass="43594">SLRNSVTMSRIEASLASSSKLKDKKSDVSHGSTKDTNSHPSIWLKLQAFMCVTLLMALILLVNLGGIYVLFNPGSSRSKMMIYFLMLYASIRLLTPGGAIHSEKQPEGGVWRAFSERYFFLSSIHRRYLNLSFAKPLPKELVEAESRSNAQFILAAFPHGCNSDFRVLMDGIINETFPNLLKRNKIRALAASILFWIPVVREISLWTGCIDASRPVAKAALDQGKSLLILPGGEAEQIRTVYGREIIYLKNRKGFIKLALVHGVPIVPMYVFGCSDSYYTYNWMAQRFRLWLVKNLGICITPCSGLWGNPFCPLPKTTTIVMGKPIRFEFVLEQDNLNESCIDTSISKQTPTKEEVDRAHAVFIRELTALFDAHKTALGYGDRTLEIV</sequence>
<evidence type="ECO:0000256" key="1">
    <source>
        <dbReference type="ARBA" id="ARBA00004477"/>
    </source>
</evidence>
<keyword evidence="12 14" id="KW-0472">Membrane</keyword>
<dbReference type="AlphaFoldDB" id="A0A448Z430"/>
<dbReference type="EC" id="2.3.1.-" evidence="14"/>
<reference evidence="16 17" key="1">
    <citation type="submission" date="2019-01" db="EMBL/GenBank/DDBJ databases">
        <authorList>
            <person name="Ferrante I. M."/>
        </authorList>
    </citation>
    <scope>NUCLEOTIDE SEQUENCE [LARGE SCALE GENOMIC DNA]</scope>
    <source>
        <strain evidence="16 17">B856</strain>
    </source>
</reference>
<keyword evidence="5" id="KW-0444">Lipid biosynthesis</keyword>
<comment type="pathway">
    <text evidence="2">Glycerolipid metabolism; triacylglycerol biosynthesis.</text>
</comment>
<dbReference type="CDD" id="cd07987">
    <property type="entry name" value="LPLAT_MGAT-like"/>
    <property type="match status" value="1"/>
</dbReference>
<proteinExistence type="inferred from homology"/>
<dbReference type="Proteomes" id="UP000291116">
    <property type="component" value="Unassembled WGS sequence"/>
</dbReference>
<organism evidence="16 17">
    <name type="scientific">Pseudo-nitzschia multistriata</name>
    <dbReference type="NCBI Taxonomy" id="183589"/>
    <lineage>
        <taxon>Eukaryota</taxon>
        <taxon>Sar</taxon>
        <taxon>Stramenopiles</taxon>
        <taxon>Ochrophyta</taxon>
        <taxon>Bacillariophyta</taxon>
        <taxon>Bacillariophyceae</taxon>
        <taxon>Bacillariophycidae</taxon>
        <taxon>Bacillariales</taxon>
        <taxon>Bacillariaceae</taxon>
        <taxon>Pseudo-nitzschia</taxon>
    </lineage>
</organism>
<dbReference type="SMART" id="SM00563">
    <property type="entry name" value="PlsC"/>
    <property type="match status" value="1"/>
</dbReference>
<evidence type="ECO:0000256" key="14">
    <source>
        <dbReference type="RuleBase" id="RU367023"/>
    </source>
</evidence>
<keyword evidence="7 14" id="KW-0812">Transmembrane</keyword>
<dbReference type="GO" id="GO:0019432">
    <property type="term" value="P:triglyceride biosynthetic process"/>
    <property type="evidence" value="ECO:0007669"/>
    <property type="project" value="TreeGrafter"/>
</dbReference>
<keyword evidence="11" id="KW-0443">Lipid metabolism</keyword>
<keyword evidence="8" id="KW-0319">Glycerol metabolism</keyword>
<keyword evidence="13" id="KW-0012">Acyltransferase</keyword>
<evidence type="ECO:0000256" key="4">
    <source>
        <dbReference type="ARBA" id="ARBA00005420"/>
    </source>
</evidence>